<name>A0ACC0CI95_CATRO</name>
<sequence length="314" mass="34747">MAWRCGSISRSLLSAAARQSTFRSPSSLPHLRQPTPSLNGQGSPSRRLLSSALPRTIGVLGCCQSLLPLHSVVASTLLTSHITIKARACCELSQGIFFSRTCPDRYLKVVMDQKENNADCVLILGVSLRSPIERKSRKLSVLLRMGWGSEWGEEEPAKFSVQNQELEEKTGDEGDGSREWLSLSLKGSEPFPVDTDIPSRAASKVFSCNFCTRKFYSSQALGGHQNAHKRERGAFKRYHHQCRRSSLGLQRHAVDLRRVVDGVPRAVAAAARFNAIGPAWAPIMLDAINLLWPGSFRIAEVPTDKEKLDLNLRL</sequence>
<evidence type="ECO:0000313" key="2">
    <source>
        <dbReference type="Proteomes" id="UP001060085"/>
    </source>
</evidence>
<accession>A0ACC0CI95</accession>
<gene>
    <name evidence="1" type="ORF">M9H77_05719</name>
</gene>
<protein>
    <submittedName>
        <fullName evidence="1">Uncharacterized protein</fullName>
    </submittedName>
</protein>
<reference evidence="2" key="1">
    <citation type="journal article" date="2023" name="Nat. Plants">
        <title>Single-cell RNA sequencing provides a high-resolution roadmap for understanding the multicellular compartmentation of specialized metabolism.</title>
        <authorList>
            <person name="Sun S."/>
            <person name="Shen X."/>
            <person name="Li Y."/>
            <person name="Li Y."/>
            <person name="Wang S."/>
            <person name="Li R."/>
            <person name="Zhang H."/>
            <person name="Shen G."/>
            <person name="Guo B."/>
            <person name="Wei J."/>
            <person name="Xu J."/>
            <person name="St-Pierre B."/>
            <person name="Chen S."/>
            <person name="Sun C."/>
        </authorList>
    </citation>
    <scope>NUCLEOTIDE SEQUENCE [LARGE SCALE GENOMIC DNA]</scope>
</reference>
<organism evidence="1 2">
    <name type="scientific">Catharanthus roseus</name>
    <name type="common">Madagascar periwinkle</name>
    <name type="synonym">Vinca rosea</name>
    <dbReference type="NCBI Taxonomy" id="4058"/>
    <lineage>
        <taxon>Eukaryota</taxon>
        <taxon>Viridiplantae</taxon>
        <taxon>Streptophyta</taxon>
        <taxon>Embryophyta</taxon>
        <taxon>Tracheophyta</taxon>
        <taxon>Spermatophyta</taxon>
        <taxon>Magnoliopsida</taxon>
        <taxon>eudicotyledons</taxon>
        <taxon>Gunneridae</taxon>
        <taxon>Pentapetalae</taxon>
        <taxon>asterids</taxon>
        <taxon>lamiids</taxon>
        <taxon>Gentianales</taxon>
        <taxon>Apocynaceae</taxon>
        <taxon>Rauvolfioideae</taxon>
        <taxon>Vinceae</taxon>
        <taxon>Catharanthinae</taxon>
        <taxon>Catharanthus</taxon>
    </lineage>
</organism>
<evidence type="ECO:0000313" key="1">
    <source>
        <dbReference type="EMBL" id="KAI5684491.1"/>
    </source>
</evidence>
<dbReference type="Proteomes" id="UP001060085">
    <property type="component" value="Linkage Group LG01"/>
</dbReference>
<proteinExistence type="predicted"/>
<keyword evidence="2" id="KW-1185">Reference proteome</keyword>
<dbReference type="EMBL" id="CM044701">
    <property type="protein sequence ID" value="KAI5684491.1"/>
    <property type="molecule type" value="Genomic_DNA"/>
</dbReference>
<comment type="caution">
    <text evidence="1">The sequence shown here is derived from an EMBL/GenBank/DDBJ whole genome shotgun (WGS) entry which is preliminary data.</text>
</comment>